<dbReference type="Proteomes" id="UP001595462">
    <property type="component" value="Unassembled WGS sequence"/>
</dbReference>
<dbReference type="EMBL" id="JBHRSS010000003">
    <property type="protein sequence ID" value="MFC3104008.1"/>
    <property type="molecule type" value="Genomic_DNA"/>
</dbReference>
<dbReference type="InterPro" id="IPR000182">
    <property type="entry name" value="GNAT_dom"/>
</dbReference>
<dbReference type="GO" id="GO:0016746">
    <property type="term" value="F:acyltransferase activity"/>
    <property type="evidence" value="ECO:0007669"/>
    <property type="project" value="UniProtKB-KW"/>
</dbReference>
<evidence type="ECO:0000313" key="3">
    <source>
        <dbReference type="Proteomes" id="UP001595462"/>
    </source>
</evidence>
<dbReference type="CDD" id="cd04301">
    <property type="entry name" value="NAT_SF"/>
    <property type="match status" value="1"/>
</dbReference>
<gene>
    <name evidence="2" type="ORF">ACFOSU_08900</name>
</gene>
<evidence type="ECO:0000259" key="1">
    <source>
        <dbReference type="PROSITE" id="PS51186"/>
    </source>
</evidence>
<dbReference type="InterPro" id="IPR050276">
    <property type="entry name" value="MshD_Acetyltransferase"/>
</dbReference>
<dbReference type="SUPFAM" id="SSF55729">
    <property type="entry name" value="Acyl-CoA N-acyltransferases (Nat)"/>
    <property type="match status" value="1"/>
</dbReference>
<organism evidence="2 3">
    <name type="scientific">Salinisphaera aquimarina</name>
    <dbReference type="NCBI Taxonomy" id="2094031"/>
    <lineage>
        <taxon>Bacteria</taxon>
        <taxon>Pseudomonadati</taxon>
        <taxon>Pseudomonadota</taxon>
        <taxon>Gammaproteobacteria</taxon>
        <taxon>Salinisphaerales</taxon>
        <taxon>Salinisphaeraceae</taxon>
        <taxon>Salinisphaera</taxon>
    </lineage>
</organism>
<reference evidence="3" key="1">
    <citation type="journal article" date="2019" name="Int. J. Syst. Evol. Microbiol.">
        <title>The Global Catalogue of Microorganisms (GCM) 10K type strain sequencing project: providing services to taxonomists for standard genome sequencing and annotation.</title>
        <authorList>
            <consortium name="The Broad Institute Genomics Platform"/>
            <consortium name="The Broad Institute Genome Sequencing Center for Infectious Disease"/>
            <person name="Wu L."/>
            <person name="Ma J."/>
        </authorList>
    </citation>
    <scope>NUCLEOTIDE SEQUENCE [LARGE SCALE GENOMIC DNA]</scope>
    <source>
        <strain evidence="3">KCTC 52640</strain>
    </source>
</reference>
<name>A0ABV7EQ57_9GAMM</name>
<keyword evidence="3" id="KW-1185">Reference proteome</keyword>
<dbReference type="EC" id="2.3.1.-" evidence="2"/>
<protein>
    <submittedName>
        <fullName evidence="2">GNAT family N-acetyltransferase</fullName>
        <ecNumber evidence="2">2.3.1.-</ecNumber>
    </submittedName>
</protein>
<accession>A0ABV7EQ57</accession>
<evidence type="ECO:0000313" key="2">
    <source>
        <dbReference type="EMBL" id="MFC3104008.1"/>
    </source>
</evidence>
<dbReference type="Gene3D" id="3.40.630.30">
    <property type="match status" value="1"/>
</dbReference>
<dbReference type="PANTHER" id="PTHR43617">
    <property type="entry name" value="L-AMINO ACID N-ACETYLTRANSFERASE"/>
    <property type="match status" value="1"/>
</dbReference>
<dbReference type="InterPro" id="IPR016181">
    <property type="entry name" value="Acyl_CoA_acyltransferase"/>
</dbReference>
<keyword evidence="2" id="KW-0012">Acyltransferase</keyword>
<proteinExistence type="predicted"/>
<sequence length="107" mass="11821">MARFWGATRGRAKRQHALARLIIKPDLRGKGYGRELAQSLLDEALAHGPKTVSLNVYCDNKPAIALYNRLGFIAIERAPGDSKSDAQYVVYEISRSAAFGRVCRGDN</sequence>
<comment type="caution">
    <text evidence="2">The sequence shown here is derived from an EMBL/GenBank/DDBJ whole genome shotgun (WGS) entry which is preliminary data.</text>
</comment>
<dbReference type="RefSeq" id="WP_380689223.1">
    <property type="nucleotide sequence ID" value="NZ_JBHRSS010000003.1"/>
</dbReference>
<dbReference type="PANTHER" id="PTHR43617:SF20">
    <property type="entry name" value="N-ALPHA-ACETYLTRANSFERASE RIMI"/>
    <property type="match status" value="1"/>
</dbReference>
<dbReference type="PROSITE" id="PS51186">
    <property type="entry name" value="GNAT"/>
    <property type="match status" value="1"/>
</dbReference>
<keyword evidence="2" id="KW-0808">Transferase</keyword>
<dbReference type="Pfam" id="PF00583">
    <property type="entry name" value="Acetyltransf_1"/>
    <property type="match status" value="1"/>
</dbReference>
<feature type="domain" description="N-acetyltransferase" evidence="1">
    <location>
        <begin position="1"/>
        <end position="94"/>
    </location>
</feature>